<dbReference type="Proteomes" id="UP000198967">
    <property type="component" value="Unassembled WGS sequence"/>
</dbReference>
<dbReference type="RefSeq" id="WP_093079549.1">
    <property type="nucleotide sequence ID" value="NZ_FNBE01000004.1"/>
</dbReference>
<dbReference type="EMBL" id="FNBE01000004">
    <property type="protein sequence ID" value="SDF36255.1"/>
    <property type="molecule type" value="Genomic_DNA"/>
</dbReference>
<dbReference type="SUPFAM" id="SSF52980">
    <property type="entry name" value="Restriction endonuclease-like"/>
    <property type="match status" value="1"/>
</dbReference>
<dbReference type="OrthoDB" id="9794876at2"/>
<dbReference type="GO" id="GO:0004519">
    <property type="term" value="F:endonuclease activity"/>
    <property type="evidence" value="ECO:0007669"/>
    <property type="project" value="UniProtKB-KW"/>
</dbReference>
<dbReference type="InterPro" id="IPR011335">
    <property type="entry name" value="Restrct_endonuc-II-like"/>
</dbReference>
<dbReference type="Gene3D" id="3.40.1350.10">
    <property type="match status" value="1"/>
</dbReference>
<keyword evidence="4" id="KW-1185">Reference proteome</keyword>
<dbReference type="NCBIfam" id="NF009150">
    <property type="entry name" value="PRK12497.1-3"/>
    <property type="match status" value="1"/>
</dbReference>
<dbReference type="PANTHER" id="PTHR34039:SF1">
    <property type="entry name" value="UPF0102 PROTEIN YRAN"/>
    <property type="match status" value="1"/>
</dbReference>
<dbReference type="AlphaFoldDB" id="A0A1G7KGH8"/>
<dbReference type="PANTHER" id="PTHR34039">
    <property type="entry name" value="UPF0102 PROTEIN YRAN"/>
    <property type="match status" value="1"/>
</dbReference>
<keyword evidence="3" id="KW-0255">Endonuclease</keyword>
<dbReference type="NCBIfam" id="NF009154">
    <property type="entry name" value="PRK12497.3-3"/>
    <property type="match status" value="1"/>
</dbReference>
<dbReference type="STRING" id="366584.SAMN05216377_104336"/>
<dbReference type="HAMAP" id="MF_00048">
    <property type="entry name" value="UPF0102"/>
    <property type="match status" value="1"/>
</dbReference>
<organism evidence="3 4">
    <name type="scientific">Pseudonocardia oroxyli</name>
    <dbReference type="NCBI Taxonomy" id="366584"/>
    <lineage>
        <taxon>Bacteria</taxon>
        <taxon>Bacillati</taxon>
        <taxon>Actinomycetota</taxon>
        <taxon>Actinomycetes</taxon>
        <taxon>Pseudonocardiales</taxon>
        <taxon>Pseudonocardiaceae</taxon>
        <taxon>Pseudonocardia</taxon>
    </lineage>
</organism>
<dbReference type="GO" id="GO:0003676">
    <property type="term" value="F:nucleic acid binding"/>
    <property type="evidence" value="ECO:0007669"/>
    <property type="project" value="InterPro"/>
</dbReference>
<proteinExistence type="inferred from homology"/>
<evidence type="ECO:0000256" key="1">
    <source>
        <dbReference type="ARBA" id="ARBA00006738"/>
    </source>
</evidence>
<sequence>MAAKDELGRRGEDAAVEYLQSRGLTVLDRNWRCRDGEIDVVASEPGRLVVCEIKTRSGTRYGEPAEAVTPLKANRIRAVTRAWLAAHTTDWCPVRFDVVAVLMRPGGPVTLQHFQDAF</sequence>
<keyword evidence="3" id="KW-0540">Nuclease</keyword>
<protein>
    <recommendedName>
        <fullName evidence="2">UPF0102 protein SAMN05216377_104336</fullName>
    </recommendedName>
</protein>
<evidence type="ECO:0000313" key="4">
    <source>
        <dbReference type="Proteomes" id="UP000198967"/>
    </source>
</evidence>
<dbReference type="Pfam" id="PF02021">
    <property type="entry name" value="UPF0102"/>
    <property type="match status" value="1"/>
</dbReference>
<dbReference type="InterPro" id="IPR011856">
    <property type="entry name" value="tRNA_endonuc-like_dom_sf"/>
</dbReference>
<dbReference type="InterPro" id="IPR003509">
    <property type="entry name" value="UPF0102_YraN-like"/>
</dbReference>
<keyword evidence="3" id="KW-0378">Hydrolase</keyword>
<evidence type="ECO:0000256" key="2">
    <source>
        <dbReference type="HAMAP-Rule" id="MF_00048"/>
    </source>
</evidence>
<name>A0A1G7KGH8_PSEOR</name>
<evidence type="ECO:0000313" key="3">
    <source>
        <dbReference type="EMBL" id="SDF36255.1"/>
    </source>
</evidence>
<gene>
    <name evidence="3" type="ORF">SAMN05216377_104336</name>
</gene>
<accession>A0A1G7KGH8</accession>
<dbReference type="CDD" id="cd20736">
    <property type="entry name" value="PoNe_Nuclease"/>
    <property type="match status" value="1"/>
</dbReference>
<reference evidence="3 4" key="1">
    <citation type="submission" date="2016-10" db="EMBL/GenBank/DDBJ databases">
        <authorList>
            <person name="de Groot N.N."/>
        </authorList>
    </citation>
    <scope>NUCLEOTIDE SEQUENCE [LARGE SCALE GENOMIC DNA]</scope>
    <source>
        <strain evidence="3 4">CGMCC 4.3143</strain>
    </source>
</reference>
<comment type="similarity">
    <text evidence="1 2">Belongs to the UPF0102 family.</text>
</comment>